<proteinExistence type="predicted"/>
<organism evidence="7 8">
    <name type="scientific">Pseudoxanthomonas sacheonensis</name>
    <dbReference type="NCBI Taxonomy" id="443615"/>
    <lineage>
        <taxon>Bacteria</taxon>
        <taxon>Pseudomonadati</taxon>
        <taxon>Pseudomonadota</taxon>
        <taxon>Gammaproteobacteria</taxon>
        <taxon>Lysobacterales</taxon>
        <taxon>Lysobacteraceae</taxon>
        <taxon>Pseudoxanthomonas</taxon>
    </lineage>
</organism>
<dbReference type="InterPro" id="IPR036890">
    <property type="entry name" value="HATPase_C_sf"/>
</dbReference>
<dbReference type="PRINTS" id="PR00344">
    <property type="entry name" value="BCTRLSENSOR"/>
</dbReference>
<dbReference type="EC" id="2.7.13.3" evidence="2"/>
<dbReference type="PROSITE" id="PS50113">
    <property type="entry name" value="PAC"/>
    <property type="match status" value="1"/>
</dbReference>
<dbReference type="InterPro" id="IPR003594">
    <property type="entry name" value="HATPase_dom"/>
</dbReference>
<keyword evidence="3" id="KW-0597">Phosphoprotein</keyword>
<dbReference type="SUPFAM" id="SSF47384">
    <property type="entry name" value="Homodimeric domain of signal transducing histidine kinase"/>
    <property type="match status" value="1"/>
</dbReference>
<dbReference type="PANTHER" id="PTHR43065">
    <property type="entry name" value="SENSOR HISTIDINE KINASE"/>
    <property type="match status" value="1"/>
</dbReference>
<dbReference type="Pfam" id="PF00512">
    <property type="entry name" value="HisKA"/>
    <property type="match status" value="1"/>
</dbReference>
<dbReference type="Gene3D" id="3.30.565.10">
    <property type="entry name" value="Histidine kinase-like ATPase, C-terminal domain"/>
    <property type="match status" value="1"/>
</dbReference>
<dbReference type="InterPro" id="IPR003661">
    <property type="entry name" value="HisK_dim/P_dom"/>
</dbReference>
<accession>A0ABU1RRD2</accession>
<dbReference type="InterPro" id="IPR035965">
    <property type="entry name" value="PAS-like_dom_sf"/>
</dbReference>
<evidence type="ECO:0000259" key="6">
    <source>
        <dbReference type="PROSITE" id="PS50113"/>
    </source>
</evidence>
<evidence type="ECO:0000313" key="7">
    <source>
        <dbReference type="EMBL" id="MDR6841152.1"/>
    </source>
</evidence>
<dbReference type="Gene3D" id="3.30.450.20">
    <property type="entry name" value="PAS domain"/>
    <property type="match status" value="1"/>
</dbReference>
<gene>
    <name evidence="7" type="ORF">J2W94_001437</name>
</gene>
<keyword evidence="8" id="KW-1185">Reference proteome</keyword>
<dbReference type="SMART" id="SM00388">
    <property type="entry name" value="HisKA"/>
    <property type="match status" value="1"/>
</dbReference>
<dbReference type="EMBL" id="JAVDTT010000002">
    <property type="protein sequence ID" value="MDR6841152.1"/>
    <property type="molecule type" value="Genomic_DNA"/>
</dbReference>
<dbReference type="CDD" id="cd00130">
    <property type="entry name" value="PAS"/>
    <property type="match status" value="1"/>
</dbReference>
<dbReference type="InterPro" id="IPR005467">
    <property type="entry name" value="His_kinase_dom"/>
</dbReference>
<dbReference type="NCBIfam" id="TIGR00229">
    <property type="entry name" value="sensory_box"/>
    <property type="match status" value="1"/>
</dbReference>
<evidence type="ECO:0000259" key="5">
    <source>
        <dbReference type="PROSITE" id="PS50112"/>
    </source>
</evidence>
<dbReference type="Proteomes" id="UP001254759">
    <property type="component" value="Unassembled WGS sequence"/>
</dbReference>
<feature type="domain" description="Histidine kinase" evidence="4">
    <location>
        <begin position="129"/>
        <end position="348"/>
    </location>
</feature>
<dbReference type="PROSITE" id="PS50109">
    <property type="entry name" value="HIS_KIN"/>
    <property type="match status" value="1"/>
</dbReference>
<evidence type="ECO:0000259" key="4">
    <source>
        <dbReference type="PROSITE" id="PS50109"/>
    </source>
</evidence>
<name>A0ABU1RRD2_9GAMM</name>
<evidence type="ECO:0000256" key="1">
    <source>
        <dbReference type="ARBA" id="ARBA00000085"/>
    </source>
</evidence>
<dbReference type="Pfam" id="PF13426">
    <property type="entry name" value="PAS_9"/>
    <property type="match status" value="1"/>
</dbReference>
<comment type="catalytic activity">
    <reaction evidence="1">
        <text>ATP + protein L-histidine = ADP + protein N-phospho-L-histidine.</text>
        <dbReference type="EC" id="2.7.13.3"/>
    </reaction>
</comment>
<reference evidence="7 8" key="1">
    <citation type="submission" date="2023-07" db="EMBL/GenBank/DDBJ databases">
        <title>Sorghum-associated microbial communities from plants grown in Nebraska, USA.</title>
        <authorList>
            <person name="Schachtman D."/>
        </authorList>
    </citation>
    <scope>NUCLEOTIDE SEQUENCE [LARGE SCALE GENOMIC DNA]</scope>
    <source>
        <strain evidence="7 8">BE107</strain>
    </source>
</reference>
<dbReference type="Gene3D" id="1.10.287.130">
    <property type="match status" value="1"/>
</dbReference>
<feature type="domain" description="PAC" evidence="6">
    <location>
        <begin position="58"/>
        <end position="109"/>
    </location>
</feature>
<sequence>MLDQQGYVRSWNSGGERIKGYSQDEIIGQHFSKFYLPEDVEKGMPELGLEAARTHGKYEAEGWRLRKDGTRFRASIVIDPIWHDGQLIGYAKVTRDVTERFEANNRLIEAQKALVQSQKIEAIGKLTFGLAHDFNNLLTVVINSLDMIAVRPGADARTKELVDTAMRAADRGALLTRQLLSFARGQNLVAERHDLNELLARSMELYRRTCGPAVEFRVDLAPNLPPVFIDAAQFEASMMNLVANSRDAMPRGGTVTVSTCLVHRAESDSEDRSQDFVCVRVGDNGSGMSPEVAERATEPFFTTKDVGKGSGLGLSQVFGFAAQSGGFASIESQEQVGTVIQLCVPTAKD</sequence>
<comment type="caution">
    <text evidence="7">The sequence shown here is derived from an EMBL/GenBank/DDBJ whole genome shotgun (WGS) entry which is preliminary data.</text>
</comment>
<dbReference type="SUPFAM" id="SSF55785">
    <property type="entry name" value="PYP-like sensor domain (PAS domain)"/>
    <property type="match status" value="1"/>
</dbReference>
<dbReference type="InterPro" id="IPR000014">
    <property type="entry name" value="PAS"/>
</dbReference>
<dbReference type="CDD" id="cd00082">
    <property type="entry name" value="HisKA"/>
    <property type="match status" value="1"/>
</dbReference>
<dbReference type="PROSITE" id="PS50112">
    <property type="entry name" value="PAS"/>
    <property type="match status" value="1"/>
</dbReference>
<dbReference type="SUPFAM" id="SSF55874">
    <property type="entry name" value="ATPase domain of HSP90 chaperone/DNA topoisomerase II/histidine kinase"/>
    <property type="match status" value="1"/>
</dbReference>
<dbReference type="Pfam" id="PF02518">
    <property type="entry name" value="HATPase_c"/>
    <property type="match status" value="1"/>
</dbReference>
<evidence type="ECO:0000256" key="3">
    <source>
        <dbReference type="ARBA" id="ARBA00022553"/>
    </source>
</evidence>
<protein>
    <recommendedName>
        <fullName evidence="2">histidine kinase</fullName>
        <ecNumber evidence="2">2.7.13.3</ecNumber>
    </recommendedName>
</protein>
<feature type="domain" description="PAS" evidence="5">
    <location>
        <begin position="1"/>
        <end position="41"/>
    </location>
</feature>
<dbReference type="PANTHER" id="PTHR43065:SF49">
    <property type="entry name" value="HISTIDINE KINASE"/>
    <property type="match status" value="1"/>
</dbReference>
<dbReference type="InterPro" id="IPR036097">
    <property type="entry name" value="HisK_dim/P_sf"/>
</dbReference>
<dbReference type="InterPro" id="IPR004358">
    <property type="entry name" value="Sig_transdc_His_kin-like_C"/>
</dbReference>
<dbReference type="InterPro" id="IPR000700">
    <property type="entry name" value="PAS-assoc_C"/>
</dbReference>
<evidence type="ECO:0000256" key="2">
    <source>
        <dbReference type="ARBA" id="ARBA00012438"/>
    </source>
</evidence>
<evidence type="ECO:0000313" key="8">
    <source>
        <dbReference type="Proteomes" id="UP001254759"/>
    </source>
</evidence>
<dbReference type="SMART" id="SM00387">
    <property type="entry name" value="HATPase_c"/>
    <property type="match status" value="1"/>
</dbReference>